<accession>A0A1J5PBY6</accession>
<dbReference type="EMBL" id="MLJW01007667">
    <property type="protein sequence ID" value="OIQ65004.1"/>
    <property type="molecule type" value="Genomic_DNA"/>
</dbReference>
<evidence type="ECO:0000256" key="1">
    <source>
        <dbReference type="SAM" id="Phobius"/>
    </source>
</evidence>
<comment type="caution">
    <text evidence="2">The sequence shown here is derived from an EMBL/GenBank/DDBJ whole genome shotgun (WGS) entry which is preliminary data.</text>
</comment>
<evidence type="ECO:0000313" key="2">
    <source>
        <dbReference type="EMBL" id="OIQ65004.1"/>
    </source>
</evidence>
<reference evidence="2" key="1">
    <citation type="submission" date="2016-10" db="EMBL/GenBank/DDBJ databases">
        <title>Sequence of Gallionella enrichment culture.</title>
        <authorList>
            <person name="Poehlein A."/>
            <person name="Muehling M."/>
            <person name="Daniel R."/>
        </authorList>
    </citation>
    <scope>NUCLEOTIDE SEQUENCE</scope>
</reference>
<organism evidence="2">
    <name type="scientific">mine drainage metagenome</name>
    <dbReference type="NCBI Taxonomy" id="410659"/>
    <lineage>
        <taxon>unclassified sequences</taxon>
        <taxon>metagenomes</taxon>
        <taxon>ecological metagenomes</taxon>
    </lineage>
</organism>
<keyword evidence="1" id="KW-0812">Transmembrane</keyword>
<name>A0A1J5PBY6_9ZZZZ</name>
<gene>
    <name evidence="2" type="ORF">GALL_534420</name>
</gene>
<sequence length="73" mass="8194">MKLVQCVADRVFSLGALYADILEMHFCREQVAFHDNTALYQTFHRFDLGFGCGFALFGYIQIGACSMHALIGL</sequence>
<feature type="transmembrane region" description="Helical" evidence="1">
    <location>
        <begin position="48"/>
        <end position="71"/>
    </location>
</feature>
<keyword evidence="1" id="KW-1133">Transmembrane helix</keyword>
<proteinExistence type="predicted"/>
<protein>
    <submittedName>
        <fullName evidence="2">Uncharacterized protein</fullName>
    </submittedName>
</protein>
<dbReference type="AlphaFoldDB" id="A0A1J5PBY6"/>
<keyword evidence="1" id="KW-0472">Membrane</keyword>